<dbReference type="PANTHER" id="PTHR36566">
    <property type="entry name" value="NICKEL INSERTION PROTEIN-RELATED"/>
    <property type="match status" value="1"/>
</dbReference>
<dbReference type="NCBIfam" id="TIGR00299">
    <property type="entry name" value="nickel pincer cofactor biosynthesis protein LarC"/>
    <property type="match status" value="1"/>
</dbReference>
<dbReference type="GO" id="GO:0016829">
    <property type="term" value="F:lyase activity"/>
    <property type="evidence" value="ECO:0007669"/>
    <property type="project" value="UniProtKB-UniRule"/>
</dbReference>
<evidence type="ECO:0000313" key="5">
    <source>
        <dbReference type="Proteomes" id="UP000278981"/>
    </source>
</evidence>
<comment type="similarity">
    <text evidence="2">Belongs to the LarC family.</text>
</comment>
<evidence type="ECO:0000256" key="3">
    <source>
        <dbReference type="SAM" id="MobiDB-lite"/>
    </source>
</evidence>
<evidence type="ECO:0000256" key="1">
    <source>
        <dbReference type="ARBA" id="ARBA00022596"/>
    </source>
</evidence>
<keyword evidence="2" id="KW-0456">Lyase</keyword>
<evidence type="ECO:0000256" key="2">
    <source>
        <dbReference type="HAMAP-Rule" id="MF_01074"/>
    </source>
</evidence>
<organism evidence="4 5">
    <name type="scientific">Micromonospora ureilytica</name>
    <dbReference type="NCBI Taxonomy" id="709868"/>
    <lineage>
        <taxon>Bacteria</taxon>
        <taxon>Bacillati</taxon>
        <taxon>Actinomycetota</taxon>
        <taxon>Actinomycetes</taxon>
        <taxon>Micromonosporales</taxon>
        <taxon>Micromonosporaceae</taxon>
        <taxon>Micromonospora</taxon>
    </lineage>
</organism>
<dbReference type="EC" id="4.99.1.12" evidence="2"/>
<protein>
    <recommendedName>
        <fullName evidence="2">Pyridinium-3,5-bisthiocarboxylic acid mononucleotide nickel insertion protein</fullName>
        <shortName evidence="2">P2TMN nickel insertion protein</shortName>
        <ecNumber evidence="2">4.99.1.12</ecNumber>
    </recommendedName>
    <alternativeName>
        <fullName evidence="2">Nickel-pincer cofactor biosynthesis protein LarC</fullName>
    </alternativeName>
</protein>
<accession>A0A3N9XE45</accession>
<dbReference type="Gene3D" id="3.10.20.300">
    <property type="entry name" value="mk0293 like domain"/>
    <property type="match status" value="1"/>
</dbReference>
<dbReference type="GO" id="GO:0051604">
    <property type="term" value="P:protein maturation"/>
    <property type="evidence" value="ECO:0007669"/>
    <property type="project" value="UniProtKB-UniRule"/>
</dbReference>
<reference evidence="4 5" key="1">
    <citation type="submission" date="2018-04" db="EMBL/GenBank/DDBJ databases">
        <title>Micromonosporas from Atacama Desert.</title>
        <authorList>
            <person name="Carro L."/>
            <person name="Klenk H.-P."/>
            <person name="Goodfellow M."/>
        </authorList>
    </citation>
    <scope>NUCLEOTIDE SEQUENCE [LARGE SCALE GENOMIC DNA]</scope>
    <source>
        <strain evidence="4 5">LB19</strain>
    </source>
</reference>
<comment type="catalytic activity">
    <reaction evidence="2">
        <text>Ni(II)-pyridinium-3,5-bisthiocarboxylate mononucleotide = pyridinium-3,5-bisthiocarboxylate mononucleotide + Ni(2+)</text>
        <dbReference type="Rhea" id="RHEA:54784"/>
        <dbReference type="ChEBI" id="CHEBI:49786"/>
        <dbReference type="ChEBI" id="CHEBI:137372"/>
        <dbReference type="ChEBI" id="CHEBI:137373"/>
        <dbReference type="EC" id="4.99.1.12"/>
    </reaction>
</comment>
<dbReference type="AlphaFoldDB" id="A0A3N9XE45"/>
<dbReference type="EMBL" id="QDGB01000371">
    <property type="protein sequence ID" value="RQX11426.1"/>
    <property type="molecule type" value="Genomic_DNA"/>
</dbReference>
<dbReference type="PANTHER" id="PTHR36566:SF1">
    <property type="entry name" value="PYRIDINIUM-3,5-BISTHIOCARBOXYLIC ACID MONONUCLEOTIDE NICKEL INSERTION PROTEIN"/>
    <property type="match status" value="1"/>
</dbReference>
<proteinExistence type="inferred from homology"/>
<keyword evidence="1 2" id="KW-0533">Nickel</keyword>
<comment type="function">
    <text evidence="2">Involved in the biosynthesis of a nickel-pincer cofactor ((SCS)Ni(II) pincer complex). Binds Ni(2+), and functions in nickel delivery to pyridinium-3,5-bisthiocarboxylic acid mononucleotide (P2TMN), to form the mature cofactor. Is thus probably required for the activation of nickel-pincer cofactor-dependent enzymes.</text>
</comment>
<dbReference type="HAMAP" id="MF_01074">
    <property type="entry name" value="LarC"/>
    <property type="match status" value="1"/>
</dbReference>
<gene>
    <name evidence="2 4" type="primary">larC</name>
    <name evidence="4" type="ORF">DDE19_30810</name>
</gene>
<dbReference type="OrthoDB" id="9765625at2"/>
<dbReference type="Pfam" id="PF01969">
    <property type="entry name" value="Ni_insertion"/>
    <property type="match status" value="1"/>
</dbReference>
<evidence type="ECO:0000313" key="4">
    <source>
        <dbReference type="EMBL" id="RQX11426.1"/>
    </source>
</evidence>
<dbReference type="GO" id="GO:0016151">
    <property type="term" value="F:nickel cation binding"/>
    <property type="evidence" value="ECO:0007669"/>
    <property type="project" value="UniProtKB-UniRule"/>
</dbReference>
<sequence>MWTTASAPASPPPGSPAARPAARPRMTEPLTTAEAAEAAEAGAATGPGAALWVDPSNGAAGDMLLAALLDAGASLAAVRQGVARLAVEPVALELEAVRRHGLRAARLIVTAPDSGTHRDLAAVTAIIARAALPPAVHAFAVSAFNTLARAEARVHGVPLADIHFHEVGALDAVVDLVGCALALADLGLLDAPARVVGPVAVGSGTVRTGHGPMPVPVPAVLEILSGAGAPIAAHPAAMELCTPSGAALLATIATSWGPPPALVPHSVGVGAGTKDPPGHPNILRVLVGTSADRDADGTPWLGEPLHRVDTTIDDVDPRVWPDLLEQLRAVGAADAWCTPVLMRKGRPGQLLSVLTAPAQLDLVCRLVFTYTGTLGVRVSTVQRRRLRRDQIAMPYGDAAVRVKRGYLGDRLVSVQPEYDDALAVAQRADVPVARVLDEVRAVARGAGPPPEAGPLSEATTA</sequence>
<dbReference type="Gene3D" id="3.30.70.1380">
    <property type="entry name" value="Transcriptional regulatory protein pf0864 domain like"/>
    <property type="match status" value="1"/>
</dbReference>
<dbReference type="InterPro" id="IPR002822">
    <property type="entry name" value="Ni_insertion"/>
</dbReference>
<feature type="region of interest" description="Disordered" evidence="3">
    <location>
        <begin position="1"/>
        <end position="28"/>
    </location>
</feature>
<dbReference type="Proteomes" id="UP000278981">
    <property type="component" value="Unassembled WGS sequence"/>
</dbReference>
<feature type="compositionally biased region" description="Low complexity" evidence="3">
    <location>
        <begin position="16"/>
        <end position="28"/>
    </location>
</feature>
<comment type="caution">
    <text evidence="4">The sequence shown here is derived from an EMBL/GenBank/DDBJ whole genome shotgun (WGS) entry which is preliminary data.</text>
</comment>
<name>A0A3N9XE45_9ACTN</name>